<dbReference type="AlphaFoldDB" id="A0A0D7CI54"/>
<dbReference type="Pfam" id="PF00941">
    <property type="entry name" value="FAD_binding_5"/>
    <property type="match status" value="1"/>
</dbReference>
<dbReference type="RefSeq" id="WP_030063632.1">
    <property type="nucleotide sequence ID" value="NZ_JRKI01000029.1"/>
</dbReference>
<sequence length="276" mass="30995">MDLNTITEVIRRPSERPGMDWHEGDAWLAGGTWLYSTEQPDLRRLIDLTAMRWEALVPTGEGLEISATCTIRDLYAFTWPEDWTAEILFRQSCEAFLSSFKVWNAATVGGNICMSLPAGPMITLTVALEAQYELWAPDGSVRYVDALDFVTGDHRNVLAPGEILRRVVIPEHALCKRTAHRRFTLTRLGRSTVFLVGTQQRGAHDLLLTITAGTTRPVRIAFDSLPDVRTLRQSIDDAVPADVWFADPNGTPDHRRHLTRHFAEEICRELTAGDLA</sequence>
<dbReference type="InterPro" id="IPR016169">
    <property type="entry name" value="FAD-bd_PCMH_sub2"/>
</dbReference>
<dbReference type="PROSITE" id="PS51387">
    <property type="entry name" value="FAD_PCMH"/>
    <property type="match status" value="1"/>
</dbReference>
<dbReference type="PANTHER" id="PTHR42659:SF9">
    <property type="entry name" value="XANTHINE DEHYDROGENASE FAD-BINDING SUBUNIT XDHB-RELATED"/>
    <property type="match status" value="1"/>
</dbReference>
<protein>
    <submittedName>
        <fullName evidence="2">FAD-binding molybdopterin dehydrogenase</fullName>
    </submittedName>
</protein>
<evidence type="ECO:0000313" key="2">
    <source>
        <dbReference type="EMBL" id="KIZ15939.1"/>
    </source>
</evidence>
<evidence type="ECO:0000259" key="1">
    <source>
        <dbReference type="PROSITE" id="PS51387"/>
    </source>
</evidence>
<dbReference type="Gene3D" id="3.30.465.10">
    <property type="match status" value="1"/>
</dbReference>
<name>A0A0D7CI54_9ACTN</name>
<gene>
    <name evidence="2" type="ORF">SNA_22000</name>
</gene>
<dbReference type="EMBL" id="JRKI01000029">
    <property type="protein sequence ID" value="KIZ15939.1"/>
    <property type="molecule type" value="Genomic_DNA"/>
</dbReference>
<dbReference type="GO" id="GO:0016491">
    <property type="term" value="F:oxidoreductase activity"/>
    <property type="evidence" value="ECO:0007669"/>
    <property type="project" value="InterPro"/>
</dbReference>
<dbReference type="PATRIC" id="fig|1240678.4.peg.4688"/>
<dbReference type="GO" id="GO:0071949">
    <property type="term" value="F:FAD binding"/>
    <property type="evidence" value="ECO:0007669"/>
    <property type="project" value="InterPro"/>
</dbReference>
<comment type="caution">
    <text evidence="2">The sequence shown here is derived from an EMBL/GenBank/DDBJ whole genome shotgun (WGS) entry which is preliminary data.</text>
</comment>
<organism evidence="2 3">
    <name type="scientific">Streptomyces natalensis ATCC 27448</name>
    <dbReference type="NCBI Taxonomy" id="1240678"/>
    <lineage>
        <taxon>Bacteria</taxon>
        <taxon>Bacillati</taxon>
        <taxon>Actinomycetota</taxon>
        <taxon>Actinomycetes</taxon>
        <taxon>Kitasatosporales</taxon>
        <taxon>Streptomycetaceae</taxon>
        <taxon>Streptomyces</taxon>
    </lineage>
</organism>
<feature type="domain" description="FAD-binding PCMH-type" evidence="1">
    <location>
        <begin position="1"/>
        <end position="174"/>
    </location>
</feature>
<keyword evidence="3" id="KW-1185">Reference proteome</keyword>
<dbReference type="Proteomes" id="UP000032458">
    <property type="component" value="Unassembled WGS sequence"/>
</dbReference>
<reference evidence="2 3" key="1">
    <citation type="submission" date="2014-09" db="EMBL/GenBank/DDBJ databases">
        <title>Draft genome sequence of Streptomyces natalensis ATCC 27448, producer of the antifungal pimaricin.</title>
        <authorList>
            <person name="Mendes M.V."/>
            <person name="Beites T."/>
            <person name="Pires S."/>
            <person name="Santos C.L."/>
            <person name="Moradas-Ferreira P."/>
        </authorList>
    </citation>
    <scope>NUCLEOTIDE SEQUENCE [LARGE SCALE GENOMIC DNA]</scope>
    <source>
        <strain evidence="2 3">ATCC 27448</strain>
    </source>
</reference>
<proteinExistence type="predicted"/>
<dbReference type="PANTHER" id="PTHR42659">
    <property type="entry name" value="XANTHINE DEHYDROGENASE SUBUNIT C-RELATED"/>
    <property type="match status" value="1"/>
</dbReference>
<dbReference type="SUPFAM" id="SSF56176">
    <property type="entry name" value="FAD-binding/transporter-associated domain-like"/>
    <property type="match status" value="1"/>
</dbReference>
<dbReference type="InterPro" id="IPR051312">
    <property type="entry name" value="Diverse_Substr_Oxidored"/>
</dbReference>
<evidence type="ECO:0000313" key="3">
    <source>
        <dbReference type="Proteomes" id="UP000032458"/>
    </source>
</evidence>
<dbReference type="InterPro" id="IPR036318">
    <property type="entry name" value="FAD-bd_PCMH-like_sf"/>
</dbReference>
<dbReference type="InterPro" id="IPR016166">
    <property type="entry name" value="FAD-bd_PCMH"/>
</dbReference>
<accession>A0A0D7CI54</accession>
<dbReference type="InterPro" id="IPR002346">
    <property type="entry name" value="Mopterin_DH_FAD-bd"/>
</dbReference>